<dbReference type="Proteomes" id="UP000677082">
    <property type="component" value="Unassembled WGS sequence"/>
</dbReference>
<proteinExistence type="predicted"/>
<gene>
    <name evidence="2" type="ORF">Ato02nite_089300</name>
</gene>
<feature type="region of interest" description="Disordered" evidence="1">
    <location>
        <begin position="88"/>
        <end position="121"/>
    </location>
</feature>
<comment type="caution">
    <text evidence="2">The sequence shown here is derived from an EMBL/GenBank/DDBJ whole genome shotgun (WGS) entry which is preliminary data.</text>
</comment>
<accession>A0A920BPY9</accession>
<name>A0A920BPY9_9ACTN</name>
<protein>
    <submittedName>
        <fullName evidence="2">Uncharacterized protein</fullName>
    </submittedName>
</protein>
<evidence type="ECO:0000313" key="3">
    <source>
        <dbReference type="Proteomes" id="UP000677082"/>
    </source>
</evidence>
<evidence type="ECO:0000313" key="2">
    <source>
        <dbReference type="EMBL" id="GIM97137.1"/>
    </source>
</evidence>
<sequence length="121" mass="13519">MVIGEPQRAFYGSQFDLVFPLFVHYGVGLWVPEVGGAIDPGSDAHHLVMAMYGGMSKRERNRIKVRVRSAMRAQTELEGRYLGGRPPYGIGLRTPVRTRIPQRPPTAGGCIDSNRIRSRRP</sequence>
<reference evidence="2 3" key="1">
    <citation type="submission" date="2021-03" db="EMBL/GenBank/DDBJ databases">
        <title>Whole genome shotgun sequence of Actinoplanes toevensis NBRC 105298.</title>
        <authorList>
            <person name="Komaki H."/>
            <person name="Tamura T."/>
        </authorList>
    </citation>
    <scope>NUCLEOTIDE SEQUENCE [LARGE SCALE GENOMIC DNA]</scope>
    <source>
        <strain evidence="2 3">NBRC 105298</strain>
    </source>
</reference>
<evidence type="ECO:0000256" key="1">
    <source>
        <dbReference type="SAM" id="MobiDB-lite"/>
    </source>
</evidence>
<dbReference type="AlphaFoldDB" id="A0A920BPY9"/>
<keyword evidence="3" id="KW-1185">Reference proteome</keyword>
<organism evidence="2 3">
    <name type="scientific">Paractinoplanes toevensis</name>
    <dbReference type="NCBI Taxonomy" id="571911"/>
    <lineage>
        <taxon>Bacteria</taxon>
        <taxon>Bacillati</taxon>
        <taxon>Actinomycetota</taxon>
        <taxon>Actinomycetes</taxon>
        <taxon>Micromonosporales</taxon>
        <taxon>Micromonosporaceae</taxon>
        <taxon>Paractinoplanes</taxon>
    </lineage>
</organism>
<dbReference type="EMBL" id="BOQN01000134">
    <property type="protein sequence ID" value="GIM97137.1"/>
    <property type="molecule type" value="Genomic_DNA"/>
</dbReference>